<keyword evidence="1" id="KW-1133">Transmembrane helix</keyword>
<dbReference type="InterPro" id="IPR036770">
    <property type="entry name" value="Ankyrin_rpt-contain_sf"/>
</dbReference>
<accession>A0ABR4NKM7</accession>
<dbReference type="EMBL" id="JADGIZ020000001">
    <property type="protein sequence ID" value="KAL2920080.1"/>
    <property type="molecule type" value="Genomic_DNA"/>
</dbReference>
<proteinExistence type="predicted"/>
<keyword evidence="1" id="KW-0812">Transmembrane</keyword>
<evidence type="ECO:0000256" key="1">
    <source>
        <dbReference type="SAM" id="Phobius"/>
    </source>
</evidence>
<evidence type="ECO:0000313" key="3">
    <source>
        <dbReference type="Proteomes" id="UP001527925"/>
    </source>
</evidence>
<dbReference type="Gene3D" id="1.25.40.20">
    <property type="entry name" value="Ankyrin repeat-containing domain"/>
    <property type="match status" value="1"/>
</dbReference>
<feature type="transmembrane region" description="Helical" evidence="1">
    <location>
        <begin position="678"/>
        <end position="700"/>
    </location>
</feature>
<sequence length="702" mass="72228">MDAAVHALPWHVLDRVMAYAGPLTAYLHGEIARPLTEAKAREVLADAAWLDRHDLVAELELAAGLAPVTWEALLVRSPAMLLAVFPGRDGAELPPTGLAPAAALDLHHARHGLVRRMRPGEAAAAHMLLDRLCTMLGVDPHGRDADVNGVPLASDLLDMAAGLGRAALVRSLLPAVPAGPSVDAAYFAARNGHGETLALVLAAAAAAGGSAAAAAAAHAAAAAAVVGGRAELLPLVTAAAPSAEPPTRHAVALALQHGRVAAVWALLAPPTAPAAHPPAAWTWDAFADLRNEAAKRGHLDLLEFAELNDIGRPLSQYSIDSAAGTSVAMAQWLHTHHPTSISPSAMDYAAGAGRLDVVQWLHAHNACVHANPDGTYTTATDVPGYSRTTNSREKPAACSVMAFTKAAQNGHYEVFVWLWRTFPSVRPTTRNMVWAAYAGQLQIITFFVTETAAAGAGVGGLVGRLVGAAAAGDASDDLGVLLRAAIVQGHEGLAEYLLATGRVGTHELANEIGQLLRAAGTGDHLGGDDAPLAGVRATIPRPAWADGAADARDLAAALANGCRTGSLTTVAFLVDQCRVPVSDAIAAVAVHRGDLPIIAFLRSRAPAISWSALRASAAARGQWDVAALLDSLDASDAVRRTMNRVRSRPSLARIAAATDAGARVASDMVEQFVIARGVVGIGVVLGIVTVLVAAAAQALLAG</sequence>
<name>A0ABR4NKM7_9FUNG</name>
<dbReference type="InterPro" id="IPR052050">
    <property type="entry name" value="SecEffector_AnkRepeat"/>
</dbReference>
<dbReference type="PANTHER" id="PTHR46586">
    <property type="entry name" value="ANKYRIN REPEAT-CONTAINING PROTEIN"/>
    <property type="match status" value="1"/>
</dbReference>
<gene>
    <name evidence="2" type="ORF">HK105_200146</name>
</gene>
<comment type="caution">
    <text evidence="2">The sequence shown here is derived from an EMBL/GenBank/DDBJ whole genome shotgun (WGS) entry which is preliminary data.</text>
</comment>
<protein>
    <recommendedName>
        <fullName evidence="4">Ankyrin repeat protein</fullName>
    </recommendedName>
</protein>
<dbReference type="PANTHER" id="PTHR46586:SF3">
    <property type="entry name" value="ANKYRIN REPEAT-CONTAINING PROTEIN"/>
    <property type="match status" value="1"/>
</dbReference>
<keyword evidence="1" id="KW-0472">Membrane</keyword>
<dbReference type="Proteomes" id="UP001527925">
    <property type="component" value="Unassembled WGS sequence"/>
</dbReference>
<dbReference type="SUPFAM" id="SSF48403">
    <property type="entry name" value="Ankyrin repeat"/>
    <property type="match status" value="1"/>
</dbReference>
<evidence type="ECO:0000313" key="2">
    <source>
        <dbReference type="EMBL" id="KAL2920080.1"/>
    </source>
</evidence>
<organism evidence="2 3">
    <name type="scientific">Polyrhizophydium stewartii</name>
    <dbReference type="NCBI Taxonomy" id="2732419"/>
    <lineage>
        <taxon>Eukaryota</taxon>
        <taxon>Fungi</taxon>
        <taxon>Fungi incertae sedis</taxon>
        <taxon>Chytridiomycota</taxon>
        <taxon>Chytridiomycota incertae sedis</taxon>
        <taxon>Chytridiomycetes</taxon>
        <taxon>Rhizophydiales</taxon>
        <taxon>Rhizophydiales incertae sedis</taxon>
        <taxon>Polyrhizophydium</taxon>
    </lineage>
</organism>
<evidence type="ECO:0008006" key="4">
    <source>
        <dbReference type="Google" id="ProtNLM"/>
    </source>
</evidence>
<reference evidence="2 3" key="1">
    <citation type="submission" date="2023-09" db="EMBL/GenBank/DDBJ databases">
        <title>Pangenome analysis of Batrachochytrium dendrobatidis and related Chytrids.</title>
        <authorList>
            <person name="Yacoub M.N."/>
            <person name="Stajich J.E."/>
            <person name="James T.Y."/>
        </authorList>
    </citation>
    <scope>NUCLEOTIDE SEQUENCE [LARGE SCALE GENOMIC DNA]</scope>
    <source>
        <strain evidence="2 3">JEL0888</strain>
    </source>
</reference>
<keyword evidence="3" id="KW-1185">Reference proteome</keyword>